<evidence type="ECO:0000313" key="2">
    <source>
        <dbReference type="EMBL" id="SDD10349.1"/>
    </source>
</evidence>
<dbReference type="RefSeq" id="WP_217640152.1">
    <property type="nucleotide sequence ID" value="NZ_FMZC01000004.1"/>
</dbReference>
<protein>
    <submittedName>
        <fullName evidence="2">Uncharacterized protein</fullName>
    </submittedName>
</protein>
<dbReference type="EMBL" id="FMZC01000004">
    <property type="protein sequence ID" value="SDD10349.1"/>
    <property type="molecule type" value="Genomic_DNA"/>
</dbReference>
<name>A0A1G6S0G5_9BURK</name>
<dbReference type="AlphaFoldDB" id="A0A1G6S0G5"/>
<dbReference type="Proteomes" id="UP000198781">
    <property type="component" value="Unassembled WGS sequence"/>
</dbReference>
<keyword evidence="3" id="KW-1185">Reference proteome</keyword>
<reference evidence="2 3" key="1">
    <citation type="submission" date="2016-10" db="EMBL/GenBank/DDBJ databases">
        <authorList>
            <person name="de Groot N.N."/>
        </authorList>
    </citation>
    <scope>NUCLEOTIDE SEQUENCE [LARGE SCALE GENOMIC DNA]</scope>
    <source>
        <strain evidence="2 3">DSM 16619</strain>
    </source>
</reference>
<evidence type="ECO:0000313" key="3">
    <source>
        <dbReference type="Proteomes" id="UP000198781"/>
    </source>
</evidence>
<proteinExistence type="predicted"/>
<feature type="region of interest" description="Disordered" evidence="1">
    <location>
        <begin position="1"/>
        <end position="23"/>
    </location>
</feature>
<evidence type="ECO:0000256" key="1">
    <source>
        <dbReference type="SAM" id="MobiDB-lite"/>
    </source>
</evidence>
<accession>A0A1G6S0G5</accession>
<gene>
    <name evidence="2" type="ORF">SAMN05192589_104299</name>
</gene>
<organism evidence="2 3">
    <name type="scientific">Paracidovorax valerianellae</name>
    <dbReference type="NCBI Taxonomy" id="187868"/>
    <lineage>
        <taxon>Bacteria</taxon>
        <taxon>Pseudomonadati</taxon>
        <taxon>Pseudomonadota</taxon>
        <taxon>Betaproteobacteria</taxon>
        <taxon>Burkholderiales</taxon>
        <taxon>Comamonadaceae</taxon>
        <taxon>Paracidovorax</taxon>
    </lineage>
</organism>
<sequence length="379" mass="40635">MLGTMRGFMGWGSGPSGKAPEPDPRAWIDANISEAKEARKCLLDGATPLLKQIHDGSPLSAEPYPLTTYLTFDAAQNTVLVPAKELVPGLLRSDQFIELSPDQLNQANALSTTHPGVKTQMPDMKHQLRSISPETAAHLAAAREAIDLVKALMPDGAGNQIKDIAATAGDSALRASLSHSNTGNPTTLATKAIRFQGGNCDAHAGLAYQLLSQNPALRHARIDIVDGGPNGNHAFVVIRGKKREHDIVVDPWATFASPTLVQDALPMHRALLGAAGGGVAHTKPAGTQSASLDIEALRQEALIDNQSPIIEQFKANRLRDPADVVTDSVKYADDRWDVPFSGNPNVRYEVQDESGRQLTDFPLRFDMQRAASAPNPHQA</sequence>
<dbReference type="STRING" id="187868.SAMN05192589_104299"/>